<evidence type="ECO:0000313" key="3">
    <source>
        <dbReference type="EMBL" id="PNW81956.1"/>
    </source>
</evidence>
<dbReference type="Gramene" id="PNW81956">
    <property type="protein sequence ID" value="PNW81956"/>
    <property type="gene ID" value="CHLRE_06g267850v5"/>
</dbReference>
<dbReference type="EMBL" id="CM008967">
    <property type="protein sequence ID" value="PNW81956.1"/>
    <property type="molecule type" value="Genomic_DNA"/>
</dbReference>
<feature type="region of interest" description="Disordered" evidence="2">
    <location>
        <begin position="548"/>
        <end position="608"/>
    </location>
</feature>
<feature type="region of interest" description="Disordered" evidence="2">
    <location>
        <begin position="353"/>
        <end position="403"/>
    </location>
</feature>
<dbReference type="KEGG" id="cre:CHLRE_06g267850v5"/>
<evidence type="ECO:0000313" key="4">
    <source>
        <dbReference type="Proteomes" id="UP000006906"/>
    </source>
</evidence>
<evidence type="ECO:0008006" key="5">
    <source>
        <dbReference type="Google" id="ProtNLM"/>
    </source>
</evidence>
<dbReference type="RefSeq" id="XP_042923594.1">
    <property type="nucleotide sequence ID" value="XM_043062888.1"/>
</dbReference>
<evidence type="ECO:0000256" key="1">
    <source>
        <dbReference type="ARBA" id="ARBA00005350"/>
    </source>
</evidence>
<dbReference type="Pfam" id="PF03803">
    <property type="entry name" value="Scramblase"/>
    <property type="match status" value="1"/>
</dbReference>
<sequence length="628" mass="62612">MHRHSLALLGRAARLGVRAIADASAEAFGSQAAPLSALASLLTHQHAGVSAACVSSLTAAAGPGAVGLPLLQARSLHTSGAALSDDRSAAVRRLAAARTRRAKAASDSDSASARERAAAEEQALVAGGDQQQQTGLVPAASNALTVTPAEGKASEVQLAAALDHPALIVTRPIEWGTVIFGYEQANKYTVYDETGAIVALVAEDYGGLGKEIGRQLLRTRRSFTSTVFSADGSQVLFRLRRPAYLVSSTMFVEDGAGNVLGEIHQRWNLLKRNYDLYMGKSQFAAISGTFLAWEFELKDSQGGTLALVDRNFQGFAKEIFTDAGKYVIHFGYKGQQLEQQLQNQQQAQQEAAAAAAAAAAAQQPQQPQPGQPAPPQAQAQAQPPAGSAGSATPGVAAGGGATAALATSPPPAAAGAATPPPVTLMAQARTDVAVIPVVGGNQLVVARPLDLPERMVALACALTIDYDYFSQHSHSGGGLVGPMMYPMPMPLPGGGGGGAPPAAVPGAEGGEGVAGAASAGAAAGTVGEMGAGGVGAGADAGAGAGGWGGADGAQQGAGGAAGAGSGWSDEGFDSGKSWGQPGSDGGDGEMKWDLGGDGGVADAGGGEEGGGVVGVIKTLWGIFGGGDE</sequence>
<dbReference type="PaxDb" id="3055-EDP08502"/>
<dbReference type="InParanoid" id="A0A2K3DN38"/>
<dbReference type="OMA" id="MIGFEQA"/>
<reference evidence="3 4" key="1">
    <citation type="journal article" date="2007" name="Science">
        <title>The Chlamydomonas genome reveals the evolution of key animal and plant functions.</title>
        <authorList>
            <person name="Merchant S.S."/>
            <person name="Prochnik S.E."/>
            <person name="Vallon O."/>
            <person name="Harris E.H."/>
            <person name="Karpowicz S.J."/>
            <person name="Witman G.B."/>
            <person name="Terry A."/>
            <person name="Salamov A."/>
            <person name="Fritz-Laylin L.K."/>
            <person name="Marechal-Drouard L."/>
            <person name="Marshall W.F."/>
            <person name="Qu L.H."/>
            <person name="Nelson D.R."/>
            <person name="Sanderfoot A.A."/>
            <person name="Spalding M.H."/>
            <person name="Kapitonov V.V."/>
            <person name="Ren Q."/>
            <person name="Ferris P."/>
            <person name="Lindquist E."/>
            <person name="Shapiro H."/>
            <person name="Lucas S.M."/>
            <person name="Grimwood J."/>
            <person name="Schmutz J."/>
            <person name="Cardol P."/>
            <person name="Cerutti H."/>
            <person name="Chanfreau G."/>
            <person name="Chen C.L."/>
            <person name="Cognat V."/>
            <person name="Croft M.T."/>
            <person name="Dent R."/>
            <person name="Dutcher S."/>
            <person name="Fernandez E."/>
            <person name="Fukuzawa H."/>
            <person name="Gonzalez-Ballester D."/>
            <person name="Gonzalez-Halphen D."/>
            <person name="Hallmann A."/>
            <person name="Hanikenne M."/>
            <person name="Hippler M."/>
            <person name="Inwood W."/>
            <person name="Jabbari K."/>
            <person name="Kalanon M."/>
            <person name="Kuras R."/>
            <person name="Lefebvre P.A."/>
            <person name="Lemaire S.D."/>
            <person name="Lobanov A.V."/>
            <person name="Lohr M."/>
            <person name="Manuell A."/>
            <person name="Meier I."/>
            <person name="Mets L."/>
            <person name="Mittag M."/>
            <person name="Mittelmeier T."/>
            <person name="Moroney J.V."/>
            <person name="Moseley J."/>
            <person name="Napoli C."/>
            <person name="Nedelcu A.M."/>
            <person name="Niyogi K."/>
            <person name="Novoselov S.V."/>
            <person name="Paulsen I.T."/>
            <person name="Pazour G."/>
            <person name="Purton S."/>
            <person name="Ral J.P."/>
            <person name="Riano-Pachon D.M."/>
            <person name="Riekhof W."/>
            <person name="Rymarquis L."/>
            <person name="Schroda M."/>
            <person name="Stern D."/>
            <person name="Umen J."/>
            <person name="Willows R."/>
            <person name="Wilson N."/>
            <person name="Zimmer S.L."/>
            <person name="Allmer J."/>
            <person name="Balk J."/>
            <person name="Bisova K."/>
            <person name="Chen C.J."/>
            <person name="Elias M."/>
            <person name="Gendler K."/>
            <person name="Hauser C."/>
            <person name="Lamb M.R."/>
            <person name="Ledford H."/>
            <person name="Long J.C."/>
            <person name="Minagawa J."/>
            <person name="Page M.D."/>
            <person name="Pan J."/>
            <person name="Pootakham W."/>
            <person name="Roje S."/>
            <person name="Rose A."/>
            <person name="Stahlberg E."/>
            <person name="Terauchi A.M."/>
            <person name="Yang P."/>
            <person name="Ball S."/>
            <person name="Bowler C."/>
            <person name="Dieckmann C.L."/>
            <person name="Gladyshev V.N."/>
            <person name="Green P."/>
            <person name="Jorgensen R."/>
            <person name="Mayfield S."/>
            <person name="Mueller-Roeber B."/>
            <person name="Rajamani S."/>
            <person name="Sayre R.T."/>
            <person name="Brokstein P."/>
            <person name="Dubchak I."/>
            <person name="Goodstein D."/>
            <person name="Hornick L."/>
            <person name="Huang Y.W."/>
            <person name="Jhaveri J."/>
            <person name="Luo Y."/>
            <person name="Martinez D."/>
            <person name="Ngau W.C."/>
            <person name="Otillar B."/>
            <person name="Poliakov A."/>
            <person name="Porter A."/>
            <person name="Szajkowski L."/>
            <person name="Werner G."/>
            <person name="Zhou K."/>
            <person name="Grigoriev I.V."/>
            <person name="Rokhsar D.S."/>
            <person name="Grossman A.R."/>
        </authorList>
    </citation>
    <scope>NUCLEOTIDE SEQUENCE [LARGE SCALE GENOMIC DNA]</scope>
    <source>
        <strain evidence="4">CC-503</strain>
    </source>
</reference>
<gene>
    <name evidence="3" type="ORF">CHLRE_06g267850v5</name>
</gene>
<organism evidence="3 4">
    <name type="scientific">Chlamydomonas reinhardtii</name>
    <name type="common">Chlamydomonas smithii</name>
    <dbReference type="NCBI Taxonomy" id="3055"/>
    <lineage>
        <taxon>Eukaryota</taxon>
        <taxon>Viridiplantae</taxon>
        <taxon>Chlorophyta</taxon>
        <taxon>core chlorophytes</taxon>
        <taxon>Chlorophyceae</taxon>
        <taxon>CS clade</taxon>
        <taxon>Chlamydomonadales</taxon>
        <taxon>Chlamydomonadaceae</taxon>
        <taxon>Chlamydomonas</taxon>
    </lineage>
</organism>
<feature type="region of interest" description="Disordered" evidence="2">
    <location>
        <begin position="101"/>
        <end position="131"/>
    </location>
</feature>
<dbReference type="PANTHER" id="PTHR23248:SF9">
    <property type="entry name" value="PHOSPHOLIPID SCRAMBLASE"/>
    <property type="match status" value="1"/>
</dbReference>
<dbReference type="GO" id="GO:0005886">
    <property type="term" value="C:plasma membrane"/>
    <property type="evidence" value="ECO:0000318"/>
    <property type="project" value="GO_Central"/>
</dbReference>
<keyword evidence="4" id="KW-1185">Reference proteome</keyword>
<feature type="region of interest" description="Disordered" evidence="2">
    <location>
        <begin position="495"/>
        <end position="514"/>
    </location>
</feature>
<evidence type="ECO:0000256" key="2">
    <source>
        <dbReference type="SAM" id="MobiDB-lite"/>
    </source>
</evidence>
<dbReference type="Proteomes" id="UP000006906">
    <property type="component" value="Chromosome 6"/>
</dbReference>
<dbReference type="GeneID" id="5721904"/>
<dbReference type="SUPFAM" id="SSF54518">
    <property type="entry name" value="Tubby C-terminal domain-like"/>
    <property type="match status" value="1"/>
</dbReference>
<dbReference type="InterPro" id="IPR005552">
    <property type="entry name" value="Scramblase"/>
</dbReference>
<protein>
    <recommendedName>
        <fullName evidence="5">Phospholipid scramblase</fullName>
    </recommendedName>
</protein>
<proteinExistence type="inferred from homology"/>
<dbReference type="GO" id="GO:0017121">
    <property type="term" value="P:plasma membrane phospholipid scrambling"/>
    <property type="evidence" value="ECO:0000318"/>
    <property type="project" value="GO_Central"/>
</dbReference>
<dbReference type="OrthoDB" id="191150at2759"/>
<comment type="similarity">
    <text evidence="1">Belongs to the phospholipid scramblase family.</text>
</comment>
<feature type="compositionally biased region" description="Gly residues" evidence="2">
    <location>
        <begin position="595"/>
        <end position="608"/>
    </location>
</feature>
<feature type="compositionally biased region" description="Low complexity" evidence="2">
    <location>
        <begin position="376"/>
        <end position="395"/>
    </location>
</feature>
<feature type="compositionally biased region" description="Pro residues" evidence="2">
    <location>
        <begin position="366"/>
        <end position="375"/>
    </location>
</feature>
<dbReference type="AlphaFoldDB" id="A0A2K3DN38"/>
<dbReference type="InterPro" id="IPR025659">
    <property type="entry name" value="Tubby-like_C"/>
</dbReference>
<name>A0A2K3DN38_CHLRE</name>
<dbReference type="ExpressionAtlas" id="A0A2K3DN38">
    <property type="expression patterns" value="baseline"/>
</dbReference>
<feature type="compositionally biased region" description="Gly residues" evidence="2">
    <location>
        <begin position="548"/>
        <end position="565"/>
    </location>
</feature>
<dbReference type="GO" id="GO:0017128">
    <property type="term" value="F:phospholipid scramblase activity"/>
    <property type="evidence" value="ECO:0000318"/>
    <property type="project" value="GO_Central"/>
</dbReference>
<feature type="compositionally biased region" description="Low complexity" evidence="2">
    <location>
        <begin position="353"/>
        <end position="365"/>
    </location>
</feature>
<dbReference type="PANTHER" id="PTHR23248">
    <property type="entry name" value="PHOSPHOLIPID SCRAMBLASE-RELATED"/>
    <property type="match status" value="1"/>
</dbReference>
<accession>A0A2K3DN38</accession>